<dbReference type="PANTHER" id="PTHR43317">
    <property type="entry name" value="THERMOSPERMINE SYNTHASE ACAULIS5"/>
    <property type="match status" value="1"/>
</dbReference>
<dbReference type="Gene3D" id="3.40.50.150">
    <property type="entry name" value="Vaccinia Virus protein VP39"/>
    <property type="match status" value="1"/>
</dbReference>
<dbReference type="Pfam" id="PF01564">
    <property type="entry name" value="Spermine_synth"/>
    <property type="match status" value="1"/>
</dbReference>
<accession>A0A941HZL9</accession>
<dbReference type="AlphaFoldDB" id="A0A941HZL9"/>
<proteinExistence type="predicted"/>
<evidence type="ECO:0000313" key="3">
    <source>
        <dbReference type="Proteomes" id="UP000677016"/>
    </source>
</evidence>
<organism evidence="2 3">
    <name type="scientific">Phycicoccus avicenniae</name>
    <dbReference type="NCBI Taxonomy" id="2828860"/>
    <lineage>
        <taxon>Bacteria</taxon>
        <taxon>Bacillati</taxon>
        <taxon>Actinomycetota</taxon>
        <taxon>Actinomycetes</taxon>
        <taxon>Micrococcales</taxon>
        <taxon>Intrasporangiaceae</taxon>
        <taxon>Phycicoccus</taxon>
    </lineage>
</organism>
<name>A0A941HZL9_9MICO</name>
<evidence type="ECO:0000256" key="1">
    <source>
        <dbReference type="ARBA" id="ARBA00023115"/>
    </source>
</evidence>
<dbReference type="RefSeq" id="WP_211602288.1">
    <property type="nucleotide sequence ID" value="NZ_JAGSNF010000008.1"/>
</dbReference>
<reference evidence="2" key="1">
    <citation type="submission" date="2021-04" db="EMBL/GenBank/DDBJ databases">
        <title>Phycicoccus avicenniae sp. nov., a novel endophytic actinomycetes isolated from branch of Avicennia mariana.</title>
        <authorList>
            <person name="Tuo L."/>
        </authorList>
    </citation>
    <scope>NUCLEOTIDE SEQUENCE</scope>
    <source>
        <strain evidence="2">BSK3Z-2</strain>
    </source>
</reference>
<dbReference type="PANTHER" id="PTHR43317:SF3">
    <property type="entry name" value="BLR2883 PROTEIN"/>
    <property type="match status" value="1"/>
</dbReference>
<dbReference type="Proteomes" id="UP000677016">
    <property type="component" value="Unassembled WGS sequence"/>
</dbReference>
<protein>
    <submittedName>
        <fullName evidence="2">Spermidine synthase</fullName>
    </submittedName>
</protein>
<keyword evidence="3" id="KW-1185">Reference proteome</keyword>
<comment type="caution">
    <text evidence="2">The sequence shown here is derived from an EMBL/GenBank/DDBJ whole genome shotgun (WGS) entry which is preliminary data.</text>
</comment>
<sequence length="235" mass="26064">MRIEELGWDETPWGTISLRRRYDRVTERDVYEVKIDDDFLMSSQFTVGEEELSRIGLAAVGASAGSSLTVLVGGLGLGYTARAALEDERVAELTVVEALQPVIDWHRRDLLPDTVGLAADPRVRIVRDDFFDLVRARRADRTYDALLVDIDHAPDWLLREDHGDLYTVEGFGRAGAMLGADGVLALWSDEPPEDEVVRRMGEAFEEASAHVVAFANPLTGGEASNTVYLAVRPRH</sequence>
<gene>
    <name evidence="2" type="ORF">KC207_06980</name>
</gene>
<dbReference type="EMBL" id="JAGSNF010000008">
    <property type="protein sequence ID" value="MBR7743030.1"/>
    <property type="molecule type" value="Genomic_DNA"/>
</dbReference>
<keyword evidence="1" id="KW-0620">Polyamine biosynthesis</keyword>
<dbReference type="SUPFAM" id="SSF53335">
    <property type="entry name" value="S-adenosyl-L-methionine-dependent methyltransferases"/>
    <property type="match status" value="1"/>
</dbReference>
<dbReference type="GO" id="GO:0006596">
    <property type="term" value="P:polyamine biosynthetic process"/>
    <property type="evidence" value="ECO:0007669"/>
    <property type="project" value="UniProtKB-KW"/>
</dbReference>
<evidence type="ECO:0000313" key="2">
    <source>
        <dbReference type="EMBL" id="MBR7743030.1"/>
    </source>
</evidence>
<dbReference type="InterPro" id="IPR029063">
    <property type="entry name" value="SAM-dependent_MTases_sf"/>
</dbReference>